<dbReference type="Proteomes" id="UP000813444">
    <property type="component" value="Unassembled WGS sequence"/>
</dbReference>
<evidence type="ECO:0008006" key="3">
    <source>
        <dbReference type="Google" id="ProtNLM"/>
    </source>
</evidence>
<dbReference type="PANTHER" id="PTHR46082:SF6">
    <property type="entry name" value="AAA+ ATPASE DOMAIN-CONTAINING PROTEIN-RELATED"/>
    <property type="match status" value="1"/>
</dbReference>
<keyword evidence="2" id="KW-1185">Reference proteome</keyword>
<sequence length="858" mass="95536">MSRRKLRRADYHVAWIAPVSDLELLPSRLMLDEEHEAPDYDTAYDDNIYNCGTLAGHNVVIATCPPGMTGNVNAGRVTGSMFKTFTNLRMAVLVGIGGGIPRAHESDDPTENVHLGDVVVGWPGDGGPACIYYDFGRWRPGGQLEALGTIDKPDRILLNALAKVVSDHEMDQSTFQDHQQRLLQSKHRRKFMHPGLHRDQLFRATYQHNGQYNNKCVSCDAVELVDRPTRSEEDSNMFIFHRGRIATGNAVIQDGIRRDQIRDQCSGALCVEMEAAGVDAGRPCLVIRGISDYADSHKSDAWRSFAAGNAAVFARELLSKIPPSKIAALDTTKFVVPYPSNPDFVGRLDILRLLKDKLGHGQQTHGTSYQRVSLFGLGGVGKTQIALAYVYWLRQTNPAISILWVHASNTDRFRQSYMSIAEDYQIPGHADPKNDLLLVVKNWLERKDSEPWLMVLDNADDMQLFFGAPSSPQVAAPSSAEPSQARNLSAYLPECRHGCLIATTRDKQLGVRLAKGQKPVEVTQMDDNESVQLLRTKLDNTGTASTDLSLLASRLEYLPLALAQAASFIQETCITASAYLQLLGDSDKNTVHFLSKEFETVGRDSSAPRAVAQTWILSFQQIKQQHVLASELLSFMSLLDRQEIPVEFLSSYNKQKESEEPSDNTDIALTEALGVLKAFSFVAENNNGSYDMHRLVQLGTRKWLISCGTISQFGKEALLVVSHLYPYGTYETRTTCAAYLSHANSVLRLCEFKSEEEAEAKASLLHCMAGYLSFEGKWSDAEGLNIEARRLRTDLFGESNHSTLASMANLASTFWKQGRWEEAEKLEVQVMETRKTKLRVDHPTTLTSMANLTSTYRN</sequence>
<dbReference type="InterPro" id="IPR027417">
    <property type="entry name" value="P-loop_NTPase"/>
</dbReference>
<dbReference type="PANTHER" id="PTHR46082">
    <property type="entry name" value="ATP/GTP-BINDING PROTEIN-RELATED"/>
    <property type="match status" value="1"/>
</dbReference>
<organism evidence="1 2">
    <name type="scientific">Stachybotrys elegans</name>
    <dbReference type="NCBI Taxonomy" id="80388"/>
    <lineage>
        <taxon>Eukaryota</taxon>
        <taxon>Fungi</taxon>
        <taxon>Dikarya</taxon>
        <taxon>Ascomycota</taxon>
        <taxon>Pezizomycotina</taxon>
        <taxon>Sordariomycetes</taxon>
        <taxon>Hypocreomycetidae</taxon>
        <taxon>Hypocreales</taxon>
        <taxon>Stachybotryaceae</taxon>
        <taxon>Stachybotrys</taxon>
    </lineage>
</organism>
<dbReference type="Gene3D" id="1.25.40.10">
    <property type="entry name" value="Tetratricopeptide repeat domain"/>
    <property type="match status" value="1"/>
</dbReference>
<dbReference type="SUPFAM" id="SSF48452">
    <property type="entry name" value="TPR-like"/>
    <property type="match status" value="1"/>
</dbReference>
<dbReference type="Gene3D" id="3.40.50.1580">
    <property type="entry name" value="Nucleoside phosphorylase domain"/>
    <property type="match status" value="1"/>
</dbReference>
<dbReference type="GO" id="GO:0003824">
    <property type="term" value="F:catalytic activity"/>
    <property type="evidence" value="ECO:0007669"/>
    <property type="project" value="InterPro"/>
</dbReference>
<protein>
    <recommendedName>
        <fullName evidence="3">Nucleoside phosphorylase domain-containing protein</fullName>
    </recommendedName>
</protein>
<dbReference type="Pfam" id="PF13424">
    <property type="entry name" value="TPR_12"/>
    <property type="match status" value="1"/>
</dbReference>
<dbReference type="SUPFAM" id="SSF52540">
    <property type="entry name" value="P-loop containing nucleoside triphosphate hydrolases"/>
    <property type="match status" value="1"/>
</dbReference>
<gene>
    <name evidence="1" type="ORF">B0I35DRAFT_149874</name>
</gene>
<dbReference type="InterPro" id="IPR011990">
    <property type="entry name" value="TPR-like_helical_dom_sf"/>
</dbReference>
<dbReference type="InterPro" id="IPR053137">
    <property type="entry name" value="NLR-like"/>
</dbReference>
<dbReference type="OrthoDB" id="626167at2759"/>
<reference evidence="1" key="1">
    <citation type="journal article" date="2021" name="Nat. Commun.">
        <title>Genetic determinants of endophytism in the Arabidopsis root mycobiome.</title>
        <authorList>
            <person name="Mesny F."/>
            <person name="Miyauchi S."/>
            <person name="Thiergart T."/>
            <person name="Pickel B."/>
            <person name="Atanasova L."/>
            <person name="Karlsson M."/>
            <person name="Huettel B."/>
            <person name="Barry K.W."/>
            <person name="Haridas S."/>
            <person name="Chen C."/>
            <person name="Bauer D."/>
            <person name="Andreopoulos W."/>
            <person name="Pangilinan J."/>
            <person name="LaButti K."/>
            <person name="Riley R."/>
            <person name="Lipzen A."/>
            <person name="Clum A."/>
            <person name="Drula E."/>
            <person name="Henrissat B."/>
            <person name="Kohler A."/>
            <person name="Grigoriev I.V."/>
            <person name="Martin F.M."/>
            <person name="Hacquard S."/>
        </authorList>
    </citation>
    <scope>NUCLEOTIDE SEQUENCE</scope>
    <source>
        <strain evidence="1">MPI-CAGE-CH-0235</strain>
    </source>
</reference>
<dbReference type="InterPro" id="IPR035994">
    <property type="entry name" value="Nucleoside_phosphorylase_sf"/>
</dbReference>
<evidence type="ECO:0000313" key="2">
    <source>
        <dbReference type="Proteomes" id="UP000813444"/>
    </source>
</evidence>
<dbReference type="EMBL" id="JAGPNK010000022">
    <property type="protein sequence ID" value="KAH7304549.1"/>
    <property type="molecule type" value="Genomic_DNA"/>
</dbReference>
<evidence type="ECO:0000313" key="1">
    <source>
        <dbReference type="EMBL" id="KAH7304549.1"/>
    </source>
</evidence>
<proteinExistence type="predicted"/>
<dbReference type="AlphaFoldDB" id="A0A8K0SFK2"/>
<dbReference type="SUPFAM" id="SSF53167">
    <property type="entry name" value="Purine and uridine phosphorylases"/>
    <property type="match status" value="1"/>
</dbReference>
<dbReference type="Gene3D" id="3.40.50.300">
    <property type="entry name" value="P-loop containing nucleotide triphosphate hydrolases"/>
    <property type="match status" value="1"/>
</dbReference>
<dbReference type="GO" id="GO:0009116">
    <property type="term" value="P:nucleoside metabolic process"/>
    <property type="evidence" value="ECO:0007669"/>
    <property type="project" value="InterPro"/>
</dbReference>
<name>A0A8K0SFK2_9HYPO</name>
<comment type="caution">
    <text evidence="1">The sequence shown here is derived from an EMBL/GenBank/DDBJ whole genome shotgun (WGS) entry which is preliminary data.</text>
</comment>
<accession>A0A8K0SFK2</accession>